<dbReference type="Pfam" id="PF08770">
    <property type="entry name" value="SoxZ"/>
    <property type="match status" value="1"/>
</dbReference>
<dbReference type="InterPro" id="IPR013783">
    <property type="entry name" value="Ig-like_fold"/>
</dbReference>
<dbReference type="RefSeq" id="WP_257771095.1">
    <property type="nucleotide sequence ID" value="NZ_CP102480.1"/>
</dbReference>
<sequence>MAKIKPRVKVPKKAKAGEAVTIKTLISHPMESGQRKDRKTGELIPRKIINKFVAKYNGTDVFWMDMEPAIAANPYVEFSVKLSESGTIRFEWTDDDGSVYDIEKKITVA</sequence>
<reference evidence="2" key="1">
    <citation type="submission" date="2022-08" db="EMBL/GenBank/DDBJ databases">
        <title>Nisaea acidiphila sp. nov., isolated from a marine algal debris and emended description of the genus Nisaea Urios et al. 2008.</title>
        <authorList>
            <person name="Kwon K."/>
        </authorList>
    </citation>
    <scope>NUCLEOTIDE SEQUENCE</scope>
    <source>
        <strain evidence="2">MEBiC11861</strain>
    </source>
</reference>
<accession>A0A9J7AW14</accession>
<dbReference type="KEGG" id="naci:NUH88_07550"/>
<dbReference type="InterPro" id="IPR030995">
    <property type="entry name" value="SoxZ"/>
</dbReference>
<dbReference type="InterPro" id="IPR014756">
    <property type="entry name" value="Ig_E-set"/>
</dbReference>
<evidence type="ECO:0000259" key="1">
    <source>
        <dbReference type="Pfam" id="PF08770"/>
    </source>
</evidence>
<dbReference type="NCBIfam" id="TIGR04490">
    <property type="entry name" value="SoxZ_true"/>
    <property type="match status" value="1"/>
</dbReference>
<feature type="domain" description="Sulphur oxidation protein SoxZ" evidence="1">
    <location>
        <begin position="9"/>
        <end position="101"/>
    </location>
</feature>
<dbReference type="EMBL" id="CP102480">
    <property type="protein sequence ID" value="UUX51543.1"/>
    <property type="molecule type" value="Genomic_DNA"/>
</dbReference>
<dbReference type="SUPFAM" id="SSF81296">
    <property type="entry name" value="E set domains"/>
    <property type="match status" value="1"/>
</dbReference>
<dbReference type="Proteomes" id="UP001060336">
    <property type="component" value="Chromosome"/>
</dbReference>
<name>A0A9J7AW14_9PROT</name>
<dbReference type="InterPro" id="IPR014880">
    <property type="entry name" value="SoxZ_dom"/>
</dbReference>
<dbReference type="AlphaFoldDB" id="A0A9J7AW14"/>
<proteinExistence type="predicted"/>
<keyword evidence="3" id="KW-1185">Reference proteome</keyword>
<evidence type="ECO:0000313" key="3">
    <source>
        <dbReference type="Proteomes" id="UP001060336"/>
    </source>
</evidence>
<evidence type="ECO:0000313" key="2">
    <source>
        <dbReference type="EMBL" id="UUX51543.1"/>
    </source>
</evidence>
<dbReference type="Gene3D" id="2.60.40.10">
    <property type="entry name" value="Immunoglobulins"/>
    <property type="match status" value="1"/>
</dbReference>
<organism evidence="2 3">
    <name type="scientific">Nisaea acidiphila</name>
    <dbReference type="NCBI Taxonomy" id="1862145"/>
    <lineage>
        <taxon>Bacteria</taxon>
        <taxon>Pseudomonadati</taxon>
        <taxon>Pseudomonadota</taxon>
        <taxon>Alphaproteobacteria</taxon>
        <taxon>Rhodospirillales</taxon>
        <taxon>Thalassobaculaceae</taxon>
        <taxon>Nisaea</taxon>
    </lineage>
</organism>
<protein>
    <submittedName>
        <fullName evidence="2">Thiosulfate oxidation carrier complex protein SoxZ</fullName>
    </submittedName>
</protein>
<gene>
    <name evidence="2" type="primary">soxZ</name>
    <name evidence="2" type="ORF">NUH88_07550</name>
</gene>